<feature type="region of interest" description="Disordered" evidence="1">
    <location>
        <begin position="1"/>
        <end position="22"/>
    </location>
</feature>
<dbReference type="EMBL" id="BAABGM010000001">
    <property type="protein sequence ID" value="GAA4398025.1"/>
    <property type="molecule type" value="Genomic_DNA"/>
</dbReference>
<proteinExistence type="predicted"/>
<reference evidence="3" key="1">
    <citation type="journal article" date="2019" name="Int. J. Syst. Evol. Microbiol.">
        <title>The Global Catalogue of Microorganisms (GCM) 10K type strain sequencing project: providing services to taxonomists for standard genome sequencing and annotation.</title>
        <authorList>
            <consortium name="The Broad Institute Genomics Platform"/>
            <consortium name="The Broad Institute Genome Sequencing Center for Infectious Disease"/>
            <person name="Wu L."/>
            <person name="Ma J."/>
        </authorList>
    </citation>
    <scope>NUCLEOTIDE SEQUENCE [LARGE SCALE GENOMIC DNA]</scope>
    <source>
        <strain evidence="3">JCM 17809</strain>
    </source>
</reference>
<protein>
    <recommendedName>
        <fullName evidence="4">SPOR domain-containing protein</fullName>
    </recommendedName>
</protein>
<organism evidence="2 3">
    <name type="scientific">Fodinibacter luteus</name>
    <dbReference type="NCBI Taxonomy" id="552064"/>
    <lineage>
        <taxon>Bacteria</taxon>
        <taxon>Bacillati</taxon>
        <taxon>Actinomycetota</taxon>
        <taxon>Actinomycetes</taxon>
        <taxon>Micrococcales</taxon>
        <taxon>Intrasporangiaceae</taxon>
        <taxon>Fodinibacter (ex Wang et al. 2009)</taxon>
    </lineage>
</organism>
<keyword evidence="3" id="KW-1185">Reference proteome</keyword>
<evidence type="ECO:0000313" key="3">
    <source>
        <dbReference type="Proteomes" id="UP001500945"/>
    </source>
</evidence>
<accession>A0ABP8JYT8</accession>
<sequence length="90" mass="9486">MEPSPATTPRTLSSPSYDPTDGDAVRYQFIVVGSVPDTIAEQVPEMASAPFPPGGTALFGPVQDEADILTMLARLVSLGLSVIDMRPLPD</sequence>
<evidence type="ECO:0000313" key="2">
    <source>
        <dbReference type="EMBL" id="GAA4398025.1"/>
    </source>
</evidence>
<feature type="compositionally biased region" description="Polar residues" evidence="1">
    <location>
        <begin position="1"/>
        <end position="17"/>
    </location>
</feature>
<evidence type="ECO:0000256" key="1">
    <source>
        <dbReference type="SAM" id="MobiDB-lite"/>
    </source>
</evidence>
<comment type="caution">
    <text evidence="2">The sequence shown here is derived from an EMBL/GenBank/DDBJ whole genome shotgun (WGS) entry which is preliminary data.</text>
</comment>
<name>A0ABP8JYT8_9MICO</name>
<gene>
    <name evidence="2" type="ORF">GCM10023168_03670</name>
</gene>
<evidence type="ECO:0008006" key="4">
    <source>
        <dbReference type="Google" id="ProtNLM"/>
    </source>
</evidence>
<dbReference type="Proteomes" id="UP001500945">
    <property type="component" value="Unassembled WGS sequence"/>
</dbReference>